<dbReference type="EMBL" id="GL945017">
    <property type="protein sequence ID" value="EGN58123.1"/>
    <property type="molecule type" value="Genomic_DNA"/>
</dbReference>
<dbReference type="Pfam" id="PF13568">
    <property type="entry name" value="OMP_b-brl_2"/>
    <property type="match status" value="1"/>
</dbReference>
<evidence type="ECO:0000259" key="2">
    <source>
        <dbReference type="Pfam" id="PF13568"/>
    </source>
</evidence>
<evidence type="ECO:0000256" key="1">
    <source>
        <dbReference type="SAM" id="SignalP"/>
    </source>
</evidence>
<feature type="domain" description="Outer membrane protein beta-barrel" evidence="2">
    <location>
        <begin position="53"/>
        <end position="184"/>
    </location>
</feature>
<dbReference type="HOGENOM" id="CLU_1371141_0_0_10"/>
<keyword evidence="1" id="KW-0732">Signal</keyword>
<dbReference type="STRING" id="688246.Premu_2776"/>
<proteinExistence type="predicted"/>
<feature type="signal peptide" evidence="1">
    <location>
        <begin position="1"/>
        <end position="28"/>
    </location>
</feature>
<dbReference type="AlphaFoldDB" id="F8NCT8"/>
<organism evidence="3 4">
    <name type="scientific">Hallella multisaccharivorax DSM 17128</name>
    <dbReference type="NCBI Taxonomy" id="688246"/>
    <lineage>
        <taxon>Bacteria</taxon>
        <taxon>Pseudomonadati</taxon>
        <taxon>Bacteroidota</taxon>
        <taxon>Bacteroidia</taxon>
        <taxon>Bacteroidales</taxon>
        <taxon>Prevotellaceae</taxon>
        <taxon>Hallella</taxon>
    </lineage>
</organism>
<reference evidence="4" key="1">
    <citation type="journal article" date="2011" name="Stand. Genomic Sci.">
        <title>Non-contiguous finished genome sequence of the opportunistic oral pathogen Prevotella multisaccharivorax type strain (PPPA20).</title>
        <authorList>
            <person name="Pati A."/>
            <person name="Gronow S."/>
            <person name="Lu M."/>
            <person name="Lapidus A."/>
            <person name="Nolan M."/>
            <person name="Lucas S."/>
            <person name="Hammon N."/>
            <person name="Deshpande S."/>
            <person name="Cheng J.F."/>
            <person name="Tapia R."/>
            <person name="Han C."/>
            <person name="Goodwin L."/>
            <person name="Pitluck S."/>
            <person name="Liolios K."/>
            <person name="Pagani I."/>
            <person name="Mavromatis K."/>
            <person name="Mikhailova N."/>
            <person name="Huntemann M."/>
            <person name="Chen A."/>
            <person name="Palaniappan K."/>
            <person name="Land M."/>
            <person name="Hauser L."/>
            <person name="Detter J.C."/>
            <person name="Brambilla E.M."/>
            <person name="Rohde M."/>
            <person name="Goker M."/>
            <person name="Woyke T."/>
            <person name="Bristow J."/>
            <person name="Eisen J.A."/>
            <person name="Markowitz V."/>
            <person name="Hugenholtz P."/>
            <person name="Kyrpides N.C."/>
            <person name="Klenk H.P."/>
            <person name="Ivanova N."/>
        </authorList>
    </citation>
    <scope>NUCLEOTIDE SEQUENCE [LARGE SCALE GENOMIC DNA]</scope>
    <source>
        <strain evidence="4">DSM 17128</strain>
    </source>
</reference>
<dbReference type="RefSeq" id="WP_007576134.1">
    <property type="nucleotide sequence ID" value="NZ_BPTS01000002.1"/>
</dbReference>
<evidence type="ECO:0000313" key="3">
    <source>
        <dbReference type="EMBL" id="EGN58123.1"/>
    </source>
</evidence>
<sequence length="207" mass="23133">MINYTNIKILHAIVLLLALIGFSATSHAQKKHFEHNLYIGLGGVTSTPFDDGSYAFRMGYGLNCHVSGHWSIMPGIGYRARFQIGDTDPGVDAYDCSYIDVPVLVQYHLMNNPRKSGLVVELGPVFSFLTSNATHYNDADPGDALNDKDVYRLFDLGLQPGVYYQLGRHWRLGVQGHIGLLDVIKKYSSVNESYHNHDLSIVANFHF</sequence>
<dbReference type="InterPro" id="IPR025665">
    <property type="entry name" value="Beta-barrel_OMP_2"/>
</dbReference>
<dbReference type="Proteomes" id="UP000002772">
    <property type="component" value="Unassembled WGS sequence"/>
</dbReference>
<protein>
    <recommendedName>
        <fullName evidence="2">Outer membrane protein beta-barrel domain-containing protein</fullName>
    </recommendedName>
</protein>
<feature type="chain" id="PRO_5003375598" description="Outer membrane protein beta-barrel domain-containing protein" evidence="1">
    <location>
        <begin position="29"/>
        <end position="207"/>
    </location>
</feature>
<accession>F8NCT8</accession>
<gene>
    <name evidence="3" type="ORF">Premu_2776</name>
</gene>
<evidence type="ECO:0000313" key="4">
    <source>
        <dbReference type="Proteomes" id="UP000002772"/>
    </source>
</evidence>
<keyword evidence="4" id="KW-1185">Reference proteome</keyword>
<dbReference type="Gene3D" id="2.40.160.20">
    <property type="match status" value="1"/>
</dbReference>
<dbReference type="eggNOG" id="ENOG50346IJ">
    <property type="taxonomic scope" value="Bacteria"/>
</dbReference>
<name>F8NCT8_9BACT</name>